<dbReference type="Gene3D" id="1.20.140.50">
    <property type="entry name" value="alix/aip1 like domains"/>
    <property type="match status" value="1"/>
</dbReference>
<sequence>MAYNALDLPFRRTHSVSLSIAIKQYISSKYDQHPDMFTKDLEAIDQIRNDAINVREPHVSGVRKLVGIQHSKTKLVPFLVAVVRLLNPTAVSQSHLRFELANIVYNLASLYSQLATSAVRTTAEGLKSACNYFCLSAGVISFLKTAVVPELRSTPPEDMDSMTLECLEHLLLAQAQECFWQRAVMDGLKDNLIAKLAAKVSDLYTQASGFGIKSDAISSEWIHHMTAKHYHFAAAAQFRAACESLERRNYGEEVARLRDSLECVSEALREGKWINKTVLGGLQGLKSMVQESLKRAEKDNDVIYLDTVPPKSELKTLERASMVSPKVPKELSSSTLTLGDHSELGQPLFAKLVPYAVHVAASIYAERRDRLINTSIISELEILTSRLHDVLQSLNLPGSLQAVERPLGLPPALVSHAEEIRQQDGINRLKRSMDDISKLKTSDINTFSEGVEVLRSESIEDDQARSKYGTDQWTRPPSKDIACKLYAQIEEIEGYLRSAQNSDELVQEKLKGCENLLKLLVGTDRELEEYVPSSRRPALTAKVEREVGILRACLDEVGRLESRRRRKVQSVKEKAKADDINAAILAEASRLEREYPMQKIEPAQFEDLFEQRLSRYDAERAMLLEEQEEQNQLIHRLDEANKGFLTARKGDNSSKAREHALQKLEGAYFKYREIVANLDGGRKFYNDLAKIVGRFRDECKSFVYQRRVEATQMESDITSAMSSLDISQSSSLKQQKMQESQQLPYSSKAPTEKPLTAPVPTRANITPSAGVWNPGMGIKFGGSVGTNSAGPPSSGLKRGQWDPTRGVQFG</sequence>
<gene>
    <name evidence="4" type="ORF">GP486_005830</name>
</gene>
<dbReference type="GO" id="GO:0005768">
    <property type="term" value="C:endosome"/>
    <property type="evidence" value="ECO:0007669"/>
    <property type="project" value="TreeGrafter"/>
</dbReference>
<evidence type="ECO:0000256" key="2">
    <source>
        <dbReference type="SAM" id="MobiDB-lite"/>
    </source>
</evidence>
<feature type="compositionally biased region" description="Low complexity" evidence="2">
    <location>
        <begin position="721"/>
        <end position="742"/>
    </location>
</feature>
<evidence type="ECO:0000259" key="3">
    <source>
        <dbReference type="PROSITE" id="PS51180"/>
    </source>
</evidence>
<dbReference type="PANTHER" id="PTHR23030:SF39">
    <property type="entry name" value="PROGRAMMED CELL DEATH 6-INTERACTING PROTEIN"/>
    <property type="match status" value="1"/>
</dbReference>
<protein>
    <recommendedName>
        <fullName evidence="3">BRO1 domain-containing protein</fullName>
    </recommendedName>
</protein>
<evidence type="ECO:0000256" key="1">
    <source>
        <dbReference type="ARBA" id="ARBA00038154"/>
    </source>
</evidence>
<dbReference type="InterPro" id="IPR004328">
    <property type="entry name" value="BRO1_dom"/>
</dbReference>
<evidence type="ECO:0000313" key="5">
    <source>
        <dbReference type="Proteomes" id="UP000750711"/>
    </source>
</evidence>
<dbReference type="Pfam" id="PF13949">
    <property type="entry name" value="ALIX_LYPXL_bnd"/>
    <property type="match status" value="1"/>
</dbReference>
<dbReference type="Gene3D" id="1.25.40.280">
    <property type="entry name" value="alix/aip1 like domains"/>
    <property type="match status" value="1"/>
</dbReference>
<dbReference type="SMART" id="SM01041">
    <property type="entry name" value="BRO1"/>
    <property type="match status" value="1"/>
</dbReference>
<dbReference type="Proteomes" id="UP000750711">
    <property type="component" value="Unassembled WGS sequence"/>
</dbReference>
<name>A0A9P8L8J9_9PEZI</name>
<dbReference type="AlphaFoldDB" id="A0A9P8L8J9"/>
<proteinExistence type="inferred from homology"/>
<comment type="similarity">
    <text evidence="1">Belongs to the palA/RIM20 family.</text>
</comment>
<dbReference type="Gene3D" id="1.20.120.560">
    <property type="entry name" value="alix/aip1 in complex with the ypdl late domain"/>
    <property type="match status" value="1"/>
</dbReference>
<organism evidence="4 5">
    <name type="scientific">Trichoglossum hirsutum</name>
    <dbReference type="NCBI Taxonomy" id="265104"/>
    <lineage>
        <taxon>Eukaryota</taxon>
        <taxon>Fungi</taxon>
        <taxon>Dikarya</taxon>
        <taxon>Ascomycota</taxon>
        <taxon>Pezizomycotina</taxon>
        <taxon>Geoglossomycetes</taxon>
        <taxon>Geoglossales</taxon>
        <taxon>Geoglossaceae</taxon>
        <taxon>Trichoglossum</taxon>
    </lineage>
</organism>
<dbReference type="Pfam" id="PF03097">
    <property type="entry name" value="BRO1"/>
    <property type="match status" value="1"/>
</dbReference>
<dbReference type="PROSITE" id="PS51180">
    <property type="entry name" value="BRO1"/>
    <property type="match status" value="1"/>
</dbReference>
<dbReference type="CDD" id="cd09241">
    <property type="entry name" value="BRO1_ScRim20-like"/>
    <property type="match status" value="1"/>
</dbReference>
<evidence type="ECO:0000313" key="4">
    <source>
        <dbReference type="EMBL" id="KAH0556244.1"/>
    </source>
</evidence>
<dbReference type="PANTHER" id="PTHR23030">
    <property type="entry name" value="PCD6 INTERACTING PROTEIN-RELATED"/>
    <property type="match status" value="1"/>
</dbReference>
<feature type="domain" description="BRO1" evidence="3">
    <location>
        <begin position="4"/>
        <end position="387"/>
    </location>
</feature>
<dbReference type="InterPro" id="IPR038499">
    <property type="entry name" value="BRO1_sf"/>
</dbReference>
<feature type="region of interest" description="Disordered" evidence="2">
    <location>
        <begin position="721"/>
        <end position="810"/>
    </location>
</feature>
<comment type="caution">
    <text evidence="4">The sequence shown here is derived from an EMBL/GenBank/DDBJ whole genome shotgun (WGS) entry which is preliminary data.</text>
</comment>
<accession>A0A9P8L8J9</accession>
<dbReference type="InterPro" id="IPR025304">
    <property type="entry name" value="ALIX_V_dom"/>
</dbReference>
<keyword evidence="5" id="KW-1185">Reference proteome</keyword>
<reference evidence="4" key="1">
    <citation type="submission" date="2021-03" db="EMBL/GenBank/DDBJ databases">
        <title>Comparative genomics and phylogenomic investigation of the class Geoglossomycetes provide insights into ecological specialization and systematics.</title>
        <authorList>
            <person name="Melie T."/>
            <person name="Pirro S."/>
            <person name="Miller A.N."/>
            <person name="Quandt A."/>
        </authorList>
    </citation>
    <scope>NUCLEOTIDE SEQUENCE</scope>
    <source>
        <strain evidence="4">CAQ_001_2017</strain>
    </source>
</reference>
<dbReference type="CDD" id="cd09236">
    <property type="entry name" value="V_AnPalA_UmRIM20_like"/>
    <property type="match status" value="1"/>
</dbReference>
<dbReference type="EMBL" id="JAGHQM010001170">
    <property type="protein sequence ID" value="KAH0556244.1"/>
    <property type="molecule type" value="Genomic_DNA"/>
</dbReference>